<dbReference type="HOGENOM" id="CLU_2879848_0_0_0"/>
<dbReference type="RefSeq" id="WP_013387351.1">
    <property type="nucleotide sequence ID" value="NC_014632.1"/>
</dbReference>
<sequence length="63" mass="7458">MKKRIYELQEQLGRIMVFYEESEQVEGKLAESMVTGIEVNKDLDKVKEILDNIELKLKEEIEN</sequence>
<proteinExistence type="predicted"/>
<accession>E3H8B4</accession>
<organism evidence="1 2">
    <name type="scientific">Ilyobacter polytropus (strain ATCC 51220 / DSM 2926 / LMG 16218 / CuHBu1)</name>
    <dbReference type="NCBI Taxonomy" id="572544"/>
    <lineage>
        <taxon>Bacteria</taxon>
        <taxon>Fusobacteriati</taxon>
        <taxon>Fusobacteriota</taxon>
        <taxon>Fusobacteriia</taxon>
        <taxon>Fusobacteriales</taxon>
        <taxon>Fusobacteriaceae</taxon>
        <taxon>Ilyobacter</taxon>
    </lineage>
</organism>
<gene>
    <name evidence="1" type="ordered locus">Ilyop_0896</name>
</gene>
<dbReference type="EMBL" id="CP002281">
    <property type="protein sequence ID" value="ADO82681.1"/>
    <property type="molecule type" value="Genomic_DNA"/>
</dbReference>
<dbReference type="AlphaFoldDB" id="E3H8B4"/>
<keyword evidence="2" id="KW-1185">Reference proteome</keyword>
<dbReference type="Proteomes" id="UP000006875">
    <property type="component" value="Chromosome"/>
</dbReference>
<evidence type="ECO:0000313" key="1">
    <source>
        <dbReference type="EMBL" id="ADO82681.1"/>
    </source>
</evidence>
<name>E3H8B4_ILYPC</name>
<dbReference type="STRING" id="572544.Ilyop_0896"/>
<evidence type="ECO:0000313" key="2">
    <source>
        <dbReference type="Proteomes" id="UP000006875"/>
    </source>
</evidence>
<reference evidence="1 2" key="1">
    <citation type="journal article" date="2010" name="Stand. Genomic Sci.">
        <title>Complete genome sequence of Ilyobacter polytropus type strain (CuHbu1).</title>
        <authorList>
            <person name="Sikorski J."/>
            <person name="Chertkov O."/>
            <person name="Lapidus A."/>
            <person name="Nolan M."/>
            <person name="Lucas S."/>
            <person name="Del Rio T.G."/>
            <person name="Tice H."/>
            <person name="Cheng J.F."/>
            <person name="Tapia R."/>
            <person name="Han C."/>
            <person name="Goodwin L."/>
            <person name="Pitluck S."/>
            <person name="Liolios K."/>
            <person name="Ivanova N."/>
            <person name="Mavromatis K."/>
            <person name="Mikhailova N."/>
            <person name="Pati A."/>
            <person name="Chen A."/>
            <person name="Palaniappan K."/>
            <person name="Land M."/>
            <person name="Hauser L."/>
            <person name="Chang Y.J."/>
            <person name="Jeffries C.D."/>
            <person name="Brambilla E."/>
            <person name="Yasawong M."/>
            <person name="Rohde M."/>
            <person name="Pukall R."/>
            <person name="Spring S."/>
            <person name="Goker M."/>
            <person name="Woyke T."/>
            <person name="Bristow J."/>
            <person name="Eisen J.A."/>
            <person name="Markowitz V."/>
            <person name="Hugenholtz P."/>
            <person name="Kyrpides N.C."/>
            <person name="Klenk H.P."/>
        </authorList>
    </citation>
    <scope>NUCLEOTIDE SEQUENCE [LARGE SCALE GENOMIC DNA]</scope>
    <source>
        <strain evidence="2">ATCC 51220 / DSM 2926 / LMG 16218 / CuHBu1</strain>
    </source>
</reference>
<protein>
    <submittedName>
        <fullName evidence="1">CCDC61 coiled-coil domain containing 61</fullName>
    </submittedName>
</protein>
<dbReference type="KEGG" id="ipo:Ilyop_0896"/>